<dbReference type="Proteomes" id="UP001556692">
    <property type="component" value="Unassembled WGS sequence"/>
</dbReference>
<accession>A0ABV3SJE5</accession>
<name>A0ABV3SJE5_9HYPH</name>
<dbReference type="InterPro" id="IPR052170">
    <property type="entry name" value="M29_Exopeptidase"/>
</dbReference>
<organism evidence="2 3">
    <name type="scientific">Aquibium pacificus</name>
    <dbReference type="NCBI Taxonomy" id="3153579"/>
    <lineage>
        <taxon>Bacteria</taxon>
        <taxon>Pseudomonadati</taxon>
        <taxon>Pseudomonadota</taxon>
        <taxon>Alphaproteobacteria</taxon>
        <taxon>Hyphomicrobiales</taxon>
        <taxon>Phyllobacteriaceae</taxon>
        <taxon>Aquibium</taxon>
    </lineage>
</organism>
<dbReference type="SUPFAM" id="SSF144052">
    <property type="entry name" value="Thermophilic metalloprotease-like"/>
    <property type="match status" value="1"/>
</dbReference>
<dbReference type="InterPro" id="IPR058739">
    <property type="entry name" value="NicX"/>
</dbReference>
<evidence type="ECO:0000256" key="1">
    <source>
        <dbReference type="ARBA" id="ARBA00022723"/>
    </source>
</evidence>
<keyword evidence="3" id="KW-1185">Reference proteome</keyword>
<comment type="caution">
    <text evidence="2">The sequence shown here is derived from an EMBL/GenBank/DDBJ whole genome shotgun (WGS) entry which is preliminary data.</text>
</comment>
<protein>
    <recommendedName>
        <fullName evidence="4">Thermophilic metalloprotease (M29)</fullName>
    </recommendedName>
</protein>
<reference evidence="2 3" key="1">
    <citation type="submission" date="2024-05" db="EMBL/GenBank/DDBJ databases">
        <authorList>
            <person name="Jiang F."/>
        </authorList>
    </citation>
    <scope>NUCLEOTIDE SEQUENCE [LARGE SCALE GENOMIC DNA]</scope>
    <source>
        <strain evidence="2 3">LZ166</strain>
    </source>
</reference>
<keyword evidence="1" id="KW-0479">Metal-binding</keyword>
<proteinExistence type="predicted"/>
<evidence type="ECO:0000313" key="2">
    <source>
        <dbReference type="EMBL" id="MEX0406834.1"/>
    </source>
</evidence>
<dbReference type="Pfam" id="PF26233">
    <property type="entry name" value="NicX"/>
    <property type="match status" value="1"/>
</dbReference>
<dbReference type="PANTHER" id="PTHR34448:SF1">
    <property type="entry name" value="BLL6088 PROTEIN"/>
    <property type="match status" value="1"/>
</dbReference>
<dbReference type="PANTHER" id="PTHR34448">
    <property type="entry name" value="AMINOPEPTIDASE"/>
    <property type="match status" value="1"/>
</dbReference>
<sequence>MSALMTGSMEYLRRPLIRNIQSGDRALVLTDTAHDPRVWQAVMSILQEIGAEVTVALFERRPADYYDPPSAVCEAMMKSDVNILLASTGMLHSPASFRAMEARIPSICMDGGMTLEWFQSGAVTEDMKQVMVRKHYVAKDIFGADAKECRVTSRYGTDFTYRVDDRIFVPPLPGKNFDPYKIVDFDKDENRKGGNLYYYLFPTGEFNVAPIEGTANGKLVIDLTMHHIGRLEDPIELHVENGRVIRIEGGASARVLRDYLVEYGDENAYMCPAEASIGVNAKALIRGVQREDKNVYGAMHFGLGTNIDVGGSIRSKIHMDGVILEPTLYVDGDVRMEDGRFLRPIEGNG</sequence>
<gene>
    <name evidence="2" type="ORF">ABGN05_14300</name>
</gene>
<dbReference type="RefSeq" id="WP_367954715.1">
    <property type="nucleotide sequence ID" value="NZ_JBDPGJ010000003.1"/>
</dbReference>
<evidence type="ECO:0000313" key="3">
    <source>
        <dbReference type="Proteomes" id="UP001556692"/>
    </source>
</evidence>
<evidence type="ECO:0008006" key="4">
    <source>
        <dbReference type="Google" id="ProtNLM"/>
    </source>
</evidence>
<dbReference type="EMBL" id="JBDPGJ010000003">
    <property type="protein sequence ID" value="MEX0406834.1"/>
    <property type="molecule type" value="Genomic_DNA"/>
</dbReference>